<accession>A0AAP0K914</accession>
<comment type="caution">
    <text evidence="1">The sequence shown here is derived from an EMBL/GenBank/DDBJ whole genome shotgun (WGS) entry which is preliminary data.</text>
</comment>
<evidence type="ECO:0000313" key="1">
    <source>
        <dbReference type="EMBL" id="KAK9148152.1"/>
    </source>
</evidence>
<evidence type="ECO:0000313" key="2">
    <source>
        <dbReference type="Proteomes" id="UP001419268"/>
    </source>
</evidence>
<proteinExistence type="predicted"/>
<sequence>MLCYVQVMRTMDAAGALIPCSEISILLKEFCSQHPLDTLWIPGPLVAGFKNLACFSPISNGRFRNVTPALPNRPGWSRKRRYRFKTNFASHLPRLRTICAATQRPSTSEVLFQNDVDGPHAPRNSGQPYAHNEDEIRSISGPGANVFLCWKSMWQNAAAQLAFMRLPPNLDCKLHDVNNSWTSVLHLDTDTMRFGHIATKVAKYCQFWKDFRTLSYCSPNGSAAGAVTCIADYRLTIFATPKWTTHDSNHNNYQHENANRVAHYSMRQNAMLTFKSSTTVEDIPHSCLRCSNLPFQLS</sequence>
<organism evidence="1 2">
    <name type="scientific">Stephania cephalantha</name>
    <dbReference type="NCBI Taxonomy" id="152367"/>
    <lineage>
        <taxon>Eukaryota</taxon>
        <taxon>Viridiplantae</taxon>
        <taxon>Streptophyta</taxon>
        <taxon>Embryophyta</taxon>
        <taxon>Tracheophyta</taxon>
        <taxon>Spermatophyta</taxon>
        <taxon>Magnoliopsida</taxon>
        <taxon>Ranunculales</taxon>
        <taxon>Menispermaceae</taxon>
        <taxon>Menispermoideae</taxon>
        <taxon>Cissampelideae</taxon>
        <taxon>Stephania</taxon>
    </lineage>
</organism>
<reference evidence="1 2" key="1">
    <citation type="submission" date="2024-01" db="EMBL/GenBank/DDBJ databases">
        <title>Genome assemblies of Stephania.</title>
        <authorList>
            <person name="Yang L."/>
        </authorList>
    </citation>
    <scope>NUCLEOTIDE SEQUENCE [LARGE SCALE GENOMIC DNA]</scope>
    <source>
        <strain evidence="1">JXDWG</strain>
        <tissue evidence="1">Leaf</tissue>
    </source>
</reference>
<dbReference type="Proteomes" id="UP001419268">
    <property type="component" value="Unassembled WGS sequence"/>
</dbReference>
<dbReference type="EMBL" id="JBBNAG010000003">
    <property type="protein sequence ID" value="KAK9148152.1"/>
    <property type="molecule type" value="Genomic_DNA"/>
</dbReference>
<dbReference type="AlphaFoldDB" id="A0AAP0K914"/>
<gene>
    <name evidence="1" type="ORF">Scep_006909</name>
</gene>
<name>A0AAP0K914_9MAGN</name>
<protein>
    <submittedName>
        <fullName evidence="1">Uncharacterized protein</fullName>
    </submittedName>
</protein>
<keyword evidence="2" id="KW-1185">Reference proteome</keyword>